<dbReference type="AlphaFoldDB" id="A0A417YPS6"/>
<dbReference type="Proteomes" id="UP000285456">
    <property type="component" value="Unassembled WGS sequence"/>
</dbReference>
<dbReference type="EMBL" id="QWEH01000001">
    <property type="protein sequence ID" value="RHW35620.1"/>
    <property type="molecule type" value="Genomic_DNA"/>
</dbReference>
<gene>
    <name evidence="1" type="ORF">D1B32_03090</name>
</gene>
<keyword evidence="2" id="KW-1185">Reference proteome</keyword>
<name>A0A417YPS6_9BACI</name>
<proteinExistence type="predicted"/>
<evidence type="ECO:0000313" key="1">
    <source>
        <dbReference type="EMBL" id="RHW35620.1"/>
    </source>
</evidence>
<sequence length="60" mass="7279">MNWLGQPHRILPLYWLHSSEDYYQRADIGSMLRLLRYLGFFNINSTNTRPSFFRCFNHSP</sequence>
<reference evidence="1 2" key="1">
    <citation type="journal article" date="2007" name="Int. J. Syst. Evol. Microbiol.">
        <title>Oceanobacillus profundus sp. nov., isolated from a deep-sea sediment core.</title>
        <authorList>
            <person name="Kim Y.G."/>
            <person name="Choi D.H."/>
            <person name="Hyun S."/>
            <person name="Cho B.C."/>
        </authorList>
    </citation>
    <scope>NUCLEOTIDE SEQUENCE [LARGE SCALE GENOMIC DNA]</scope>
    <source>
        <strain evidence="1 2">DSM 18246</strain>
    </source>
</reference>
<accession>A0A417YPS6</accession>
<comment type="caution">
    <text evidence="1">The sequence shown here is derived from an EMBL/GenBank/DDBJ whole genome shotgun (WGS) entry which is preliminary data.</text>
</comment>
<organism evidence="1 2">
    <name type="scientific">Oceanobacillus profundus</name>
    <dbReference type="NCBI Taxonomy" id="372463"/>
    <lineage>
        <taxon>Bacteria</taxon>
        <taxon>Bacillati</taxon>
        <taxon>Bacillota</taxon>
        <taxon>Bacilli</taxon>
        <taxon>Bacillales</taxon>
        <taxon>Bacillaceae</taxon>
        <taxon>Oceanobacillus</taxon>
    </lineage>
</organism>
<protein>
    <submittedName>
        <fullName evidence="1">Uncharacterized protein</fullName>
    </submittedName>
</protein>
<evidence type="ECO:0000313" key="2">
    <source>
        <dbReference type="Proteomes" id="UP000285456"/>
    </source>
</evidence>